<evidence type="ECO:0000313" key="1">
    <source>
        <dbReference type="EMBL" id="MBB4277514.1"/>
    </source>
</evidence>
<sequence>MLPRLTIAGAFAASLLVKPASAEEEKQTWRLFIADHTAPVARSFDVKTGEQIGEFGLKGYAALAPVIPARLFLPSNQKPIPSR</sequence>
<comment type="caution">
    <text evidence="1">The sequence shown here is derived from an EMBL/GenBank/DDBJ whole genome shotgun (WGS) entry which is preliminary data.</text>
</comment>
<reference evidence="1 2" key="1">
    <citation type="submission" date="2020-08" db="EMBL/GenBank/DDBJ databases">
        <title>Genomic Encyclopedia of Type Strains, Phase IV (KMG-V): Genome sequencing to study the core and pangenomes of soil and plant-associated prokaryotes.</title>
        <authorList>
            <person name="Whitman W."/>
        </authorList>
    </citation>
    <scope>NUCLEOTIDE SEQUENCE [LARGE SCALE GENOMIC DNA]</scope>
    <source>
        <strain evidence="1 2">SEMIA 402</strain>
    </source>
</reference>
<dbReference type="Proteomes" id="UP000533641">
    <property type="component" value="Unassembled WGS sequence"/>
</dbReference>
<organism evidence="1 2">
    <name type="scientific">Rhizobium mongolense</name>
    <dbReference type="NCBI Taxonomy" id="57676"/>
    <lineage>
        <taxon>Bacteria</taxon>
        <taxon>Pseudomonadati</taxon>
        <taxon>Pseudomonadota</taxon>
        <taxon>Alphaproteobacteria</taxon>
        <taxon>Hyphomicrobiales</taxon>
        <taxon>Rhizobiaceae</taxon>
        <taxon>Rhizobium/Agrobacterium group</taxon>
        <taxon>Rhizobium</taxon>
    </lineage>
</organism>
<accession>A0A7W6RRZ4</accession>
<proteinExistence type="predicted"/>
<gene>
    <name evidence="1" type="ORF">GGE12_005321</name>
</gene>
<protein>
    <submittedName>
        <fullName evidence="1">Uncharacterized protein</fullName>
    </submittedName>
</protein>
<name>A0A7W6RRZ4_9HYPH</name>
<dbReference type="EMBL" id="JACIGM010000013">
    <property type="protein sequence ID" value="MBB4277514.1"/>
    <property type="molecule type" value="Genomic_DNA"/>
</dbReference>
<dbReference type="AlphaFoldDB" id="A0A7W6RRZ4"/>
<evidence type="ECO:0000313" key="2">
    <source>
        <dbReference type="Proteomes" id="UP000533641"/>
    </source>
</evidence>